<accession>A0A2H0LZZ6</accession>
<keyword evidence="2" id="KW-0342">GTP-binding</keyword>
<dbReference type="InterPro" id="IPR004161">
    <property type="entry name" value="EFTu-like_2"/>
</dbReference>
<dbReference type="AlphaFoldDB" id="A0A2H0LZZ6"/>
<dbReference type="GO" id="GO:0005525">
    <property type="term" value="F:GTP binding"/>
    <property type="evidence" value="ECO:0007669"/>
    <property type="project" value="UniProtKB-KW"/>
</dbReference>
<dbReference type="Gene3D" id="3.40.50.300">
    <property type="entry name" value="P-loop containing nucleotide triphosphate hydrolases"/>
    <property type="match status" value="1"/>
</dbReference>
<sequence length="416" mass="45596">MQKPALPIVIIGDVDHGKSTLIGRLLYDTGSLPADKIKEIKEASKNLGKKPELAHLLDCLEEERKKGATIDTTQVFFKINNAEYIIIDAPGHVEFLKNMITGASQAKAAIIIIAADEGIKEQTKRHAAIISLLGIDSVIAAINKMDLVNFSQEKYNGLKEEAITALSRIQIKPLLFIPISALKGDNALKRSKNMPWHKGATISEALNLLQKKSSQRKQTLIFPIQDIYTINKKKIAVGKIESGSLTKGQTLIALPDKKTIKVRSIAKFGKKRHNAGEGESIGIITGGAIEPKRGDILSQTNEYPEITISFRATIFWMSEDSYLKNNALLIHCATQQANCKITKIHRRIDSATMQTLGENAEKINHAEIAEVTIETQNAIAACAFKNIPAIGRFVLTHEKNILSGGIITDIDKNKAG</sequence>
<dbReference type="SUPFAM" id="SSF50465">
    <property type="entry name" value="EF-Tu/eEF-1alpha/eIF2-gamma C-terminal domain"/>
    <property type="match status" value="1"/>
</dbReference>
<evidence type="ECO:0000256" key="1">
    <source>
        <dbReference type="ARBA" id="ARBA00022741"/>
    </source>
</evidence>
<dbReference type="PANTHER" id="PTHR23115">
    <property type="entry name" value="TRANSLATION FACTOR"/>
    <property type="match status" value="1"/>
</dbReference>
<dbReference type="SUPFAM" id="SSF50447">
    <property type="entry name" value="Translation proteins"/>
    <property type="match status" value="1"/>
</dbReference>
<name>A0A2H0LZZ6_9BACT</name>
<keyword evidence="1" id="KW-0547">Nucleotide-binding</keyword>
<dbReference type="PROSITE" id="PS51722">
    <property type="entry name" value="G_TR_2"/>
    <property type="match status" value="1"/>
</dbReference>
<dbReference type="InterPro" id="IPR050100">
    <property type="entry name" value="TRAFAC_GTPase_members"/>
</dbReference>
<dbReference type="GO" id="GO:0003924">
    <property type="term" value="F:GTPase activity"/>
    <property type="evidence" value="ECO:0007669"/>
    <property type="project" value="InterPro"/>
</dbReference>
<dbReference type="PRINTS" id="PR00315">
    <property type="entry name" value="ELONGATNFCT"/>
</dbReference>
<feature type="domain" description="Tr-type G" evidence="3">
    <location>
        <begin position="3"/>
        <end position="215"/>
    </location>
</feature>
<dbReference type="InterPro" id="IPR000795">
    <property type="entry name" value="T_Tr_GTP-bd_dom"/>
</dbReference>
<dbReference type="SUPFAM" id="SSF52540">
    <property type="entry name" value="P-loop containing nucleoside triphosphate hydrolases"/>
    <property type="match status" value="1"/>
</dbReference>
<dbReference type="InterPro" id="IPR054696">
    <property type="entry name" value="GTP-eEF1A_C"/>
</dbReference>
<dbReference type="InterPro" id="IPR009001">
    <property type="entry name" value="Transl_elong_EF1A/Init_IF2_C"/>
</dbReference>
<dbReference type="Pfam" id="PF22594">
    <property type="entry name" value="GTP-eEF1A_C"/>
    <property type="match status" value="1"/>
</dbReference>
<evidence type="ECO:0000259" key="3">
    <source>
        <dbReference type="PROSITE" id="PS51722"/>
    </source>
</evidence>
<dbReference type="InterPro" id="IPR027417">
    <property type="entry name" value="P-loop_NTPase"/>
</dbReference>
<protein>
    <recommendedName>
        <fullName evidence="3">Tr-type G domain-containing protein</fullName>
    </recommendedName>
</protein>
<gene>
    <name evidence="4" type="ORF">COV72_04275</name>
</gene>
<dbReference type="Proteomes" id="UP000229641">
    <property type="component" value="Unassembled WGS sequence"/>
</dbReference>
<dbReference type="Pfam" id="PF00009">
    <property type="entry name" value="GTP_EFTU"/>
    <property type="match status" value="1"/>
</dbReference>
<evidence type="ECO:0000313" key="5">
    <source>
        <dbReference type="Proteomes" id="UP000229641"/>
    </source>
</evidence>
<dbReference type="EMBL" id="PCWA01000064">
    <property type="protein sequence ID" value="PIQ89224.1"/>
    <property type="molecule type" value="Genomic_DNA"/>
</dbReference>
<comment type="caution">
    <text evidence="4">The sequence shown here is derived from an EMBL/GenBank/DDBJ whole genome shotgun (WGS) entry which is preliminary data.</text>
</comment>
<organism evidence="4 5">
    <name type="scientific">Candidatus Ghiorseimicrobium undicola</name>
    <dbReference type="NCBI Taxonomy" id="1974746"/>
    <lineage>
        <taxon>Bacteria</taxon>
        <taxon>Pseudomonadati</taxon>
        <taxon>Candidatus Omnitrophota</taxon>
        <taxon>Candidatus Ghiorseimicrobium</taxon>
    </lineage>
</organism>
<proteinExistence type="predicted"/>
<evidence type="ECO:0000256" key="2">
    <source>
        <dbReference type="ARBA" id="ARBA00023134"/>
    </source>
</evidence>
<dbReference type="Gene3D" id="2.40.30.10">
    <property type="entry name" value="Translation factors"/>
    <property type="match status" value="2"/>
</dbReference>
<evidence type="ECO:0000313" key="4">
    <source>
        <dbReference type="EMBL" id="PIQ89224.1"/>
    </source>
</evidence>
<reference evidence="4 5" key="1">
    <citation type="submission" date="2017-09" db="EMBL/GenBank/DDBJ databases">
        <title>Depth-based differentiation of microbial function through sediment-hosted aquifers and enrichment of novel symbionts in the deep terrestrial subsurface.</title>
        <authorList>
            <person name="Probst A.J."/>
            <person name="Ladd B."/>
            <person name="Jarett J.K."/>
            <person name="Geller-Mcgrath D.E."/>
            <person name="Sieber C.M."/>
            <person name="Emerson J.B."/>
            <person name="Anantharaman K."/>
            <person name="Thomas B.C."/>
            <person name="Malmstrom R."/>
            <person name="Stieglmeier M."/>
            <person name="Klingl A."/>
            <person name="Woyke T."/>
            <person name="Ryan C.M."/>
            <person name="Banfield J.F."/>
        </authorList>
    </citation>
    <scope>NUCLEOTIDE SEQUENCE [LARGE SCALE GENOMIC DNA]</scope>
    <source>
        <strain evidence="4">CG11_big_fil_rev_8_21_14_0_20_42_13</strain>
    </source>
</reference>
<dbReference type="InterPro" id="IPR009000">
    <property type="entry name" value="Transl_B-barrel_sf"/>
</dbReference>
<dbReference type="Pfam" id="PF03144">
    <property type="entry name" value="GTP_EFTU_D2"/>
    <property type="match status" value="1"/>
</dbReference>